<protein>
    <submittedName>
        <fullName evidence="1">Uncharacterized protein</fullName>
    </submittedName>
</protein>
<evidence type="ECO:0000313" key="1">
    <source>
        <dbReference type="EMBL" id="MBX41236.1"/>
    </source>
</evidence>
<dbReference type="EMBL" id="GGEC01060752">
    <property type="protein sequence ID" value="MBX41236.1"/>
    <property type="molecule type" value="Transcribed_RNA"/>
</dbReference>
<proteinExistence type="predicted"/>
<accession>A0A2P2NFH7</accession>
<name>A0A2P2NFH7_RHIMU</name>
<sequence length="33" mass="3821">MFLARFLAPACLQWTQWESSAYNVDINSTEIQS</sequence>
<dbReference type="AlphaFoldDB" id="A0A2P2NFH7"/>
<organism evidence="1">
    <name type="scientific">Rhizophora mucronata</name>
    <name type="common">Asiatic mangrove</name>
    <dbReference type="NCBI Taxonomy" id="61149"/>
    <lineage>
        <taxon>Eukaryota</taxon>
        <taxon>Viridiplantae</taxon>
        <taxon>Streptophyta</taxon>
        <taxon>Embryophyta</taxon>
        <taxon>Tracheophyta</taxon>
        <taxon>Spermatophyta</taxon>
        <taxon>Magnoliopsida</taxon>
        <taxon>eudicotyledons</taxon>
        <taxon>Gunneridae</taxon>
        <taxon>Pentapetalae</taxon>
        <taxon>rosids</taxon>
        <taxon>fabids</taxon>
        <taxon>Malpighiales</taxon>
        <taxon>Rhizophoraceae</taxon>
        <taxon>Rhizophora</taxon>
    </lineage>
</organism>
<reference evidence="1" key="1">
    <citation type="submission" date="2018-02" db="EMBL/GenBank/DDBJ databases">
        <title>Rhizophora mucronata_Transcriptome.</title>
        <authorList>
            <person name="Meera S.P."/>
            <person name="Sreeshan A."/>
            <person name="Augustine A."/>
        </authorList>
    </citation>
    <scope>NUCLEOTIDE SEQUENCE</scope>
    <source>
        <tissue evidence="1">Leaf</tissue>
    </source>
</reference>